<keyword evidence="3" id="KW-1185">Reference proteome</keyword>
<feature type="transmembrane region" description="Helical" evidence="1">
    <location>
        <begin position="288"/>
        <end position="305"/>
    </location>
</feature>
<accession>A0AB34ICN2</accession>
<keyword evidence="1" id="KW-1133">Transmembrane helix</keyword>
<feature type="transmembrane region" description="Helical" evidence="1">
    <location>
        <begin position="219"/>
        <end position="242"/>
    </location>
</feature>
<keyword evidence="1" id="KW-0812">Transmembrane</keyword>
<feature type="transmembrane region" description="Helical" evidence="1">
    <location>
        <begin position="57"/>
        <end position="79"/>
    </location>
</feature>
<evidence type="ECO:0000256" key="1">
    <source>
        <dbReference type="SAM" id="Phobius"/>
    </source>
</evidence>
<feature type="transmembrane region" description="Helical" evidence="1">
    <location>
        <begin position="187"/>
        <end position="207"/>
    </location>
</feature>
<keyword evidence="1" id="KW-0472">Membrane</keyword>
<feature type="transmembrane region" description="Helical" evidence="1">
    <location>
        <begin position="317"/>
        <end position="339"/>
    </location>
</feature>
<protein>
    <recommendedName>
        <fullName evidence="4">Post-GPI attachment to proteins factor 3</fullName>
    </recommendedName>
</protein>
<dbReference type="EMBL" id="JBGBPQ010000029">
    <property type="protein sequence ID" value="KAL1496421.1"/>
    <property type="molecule type" value="Genomic_DNA"/>
</dbReference>
<reference evidence="2 3" key="1">
    <citation type="journal article" date="2024" name="Science">
        <title>Giant polyketide synthase enzymes in the biosynthesis of giant marine polyether toxins.</title>
        <authorList>
            <person name="Fallon T.R."/>
            <person name="Shende V.V."/>
            <person name="Wierzbicki I.H."/>
            <person name="Pendleton A.L."/>
            <person name="Watervoot N.F."/>
            <person name="Auber R.P."/>
            <person name="Gonzalez D.J."/>
            <person name="Wisecaver J.H."/>
            <person name="Moore B.S."/>
        </authorList>
    </citation>
    <scope>NUCLEOTIDE SEQUENCE [LARGE SCALE GENOMIC DNA]</scope>
    <source>
        <strain evidence="2 3">12B1</strain>
    </source>
</reference>
<evidence type="ECO:0000313" key="3">
    <source>
        <dbReference type="Proteomes" id="UP001515480"/>
    </source>
</evidence>
<feature type="transmembrane region" description="Helical" evidence="1">
    <location>
        <begin position="249"/>
        <end position="268"/>
    </location>
</feature>
<name>A0AB34ICN2_PRYPA</name>
<comment type="caution">
    <text evidence="2">The sequence shown here is derived from an EMBL/GenBank/DDBJ whole genome shotgun (WGS) entry which is preliminary data.</text>
</comment>
<sequence length="382" mass="41214">MAGGCPLELQEACALRRPCNWDNISCVAELLPTRVCPTRAPPSLRSSAVGRLLTDRFAAFLLASAAACLLLSPLIVMAWRRATRHWDAARPPRKRPPLPPLCAPLAVACAASLAAFSSLAPHDVWGGCEERGVCVYHSMFCEYTRHAAAVRHPANFWSNLVYLGHALFLCLQAAADLRARTARSFALLDGIFGAVSLSHSLASFAWHGSNCTEVHFVDVALMDCVICFFPLRFGAMALASLLRRADRDVSAAAAAAYCAVCAALVRKALRLAPLYHFAFPTGRARSDLTIEEVAAIVALPALYPLPSWFAVGARRRWGSVGAMYLATFALPLGFAAQLSERWAVDLFCEPGSLWLQPTAALHVATGVTIAAAYVHVRSIQDD</sequence>
<gene>
    <name evidence="2" type="ORF">AB1Y20_016376</name>
</gene>
<evidence type="ECO:0008006" key="4">
    <source>
        <dbReference type="Google" id="ProtNLM"/>
    </source>
</evidence>
<organism evidence="2 3">
    <name type="scientific">Prymnesium parvum</name>
    <name type="common">Toxic golden alga</name>
    <dbReference type="NCBI Taxonomy" id="97485"/>
    <lineage>
        <taxon>Eukaryota</taxon>
        <taxon>Haptista</taxon>
        <taxon>Haptophyta</taxon>
        <taxon>Prymnesiophyceae</taxon>
        <taxon>Prymnesiales</taxon>
        <taxon>Prymnesiaceae</taxon>
        <taxon>Prymnesium</taxon>
    </lineage>
</organism>
<dbReference type="Proteomes" id="UP001515480">
    <property type="component" value="Unassembled WGS sequence"/>
</dbReference>
<proteinExistence type="predicted"/>
<evidence type="ECO:0000313" key="2">
    <source>
        <dbReference type="EMBL" id="KAL1496421.1"/>
    </source>
</evidence>
<feature type="transmembrane region" description="Helical" evidence="1">
    <location>
        <begin position="359"/>
        <end position="376"/>
    </location>
</feature>
<dbReference type="AlphaFoldDB" id="A0AB34ICN2"/>